<reference evidence="2 3" key="1">
    <citation type="submission" date="2024-10" db="EMBL/GenBank/DDBJ databases">
        <authorList>
            <person name="Sang B.-I."/>
            <person name="Prabhaharan D."/>
        </authorList>
    </citation>
    <scope>NUCLEOTIDE SEQUENCE [LARGE SCALE GENOMIC DNA]</scope>
    <source>
        <strain evidence="2 3">MH</strain>
    </source>
</reference>
<evidence type="ECO:0000313" key="3">
    <source>
        <dbReference type="Proteomes" id="UP001605989"/>
    </source>
</evidence>
<keyword evidence="1" id="KW-0812">Transmembrane</keyword>
<evidence type="ECO:0000313" key="2">
    <source>
        <dbReference type="EMBL" id="MFG6273287.1"/>
    </source>
</evidence>
<evidence type="ECO:0008006" key="4">
    <source>
        <dbReference type="Google" id="ProtNLM"/>
    </source>
</evidence>
<accession>A0ABW7DR16</accession>
<name>A0ABW7DR16_9FIRM</name>
<feature type="transmembrane region" description="Helical" evidence="1">
    <location>
        <begin position="35"/>
        <end position="53"/>
    </location>
</feature>
<keyword evidence="1" id="KW-0472">Membrane</keyword>
<protein>
    <recommendedName>
        <fullName evidence="4">Transposase</fullName>
    </recommendedName>
</protein>
<gene>
    <name evidence="2" type="ORF">ACGTZG_08810</name>
</gene>
<organism evidence="2 3">
    <name type="scientific">Megasphaera hexanoica</name>
    <dbReference type="NCBI Taxonomy" id="1675036"/>
    <lineage>
        <taxon>Bacteria</taxon>
        <taxon>Bacillati</taxon>
        <taxon>Bacillota</taxon>
        <taxon>Negativicutes</taxon>
        <taxon>Veillonellales</taxon>
        <taxon>Veillonellaceae</taxon>
        <taxon>Megasphaera</taxon>
    </lineage>
</organism>
<sequence>MDRKYAVKVLPLASAGLMRKNKVNGREYKNRIHNVLLGAVVITYHILVQHFRFDAEQLQRLSRRLYGYAYSLRDEALGITIYDFMAVMKKECGIGYDILTEYEKKNGKIKVGPKWGINTLTGKARKRDE</sequence>
<proteinExistence type="predicted"/>
<keyword evidence="1" id="KW-1133">Transmembrane helix</keyword>
<comment type="caution">
    <text evidence="2">The sequence shown here is derived from an EMBL/GenBank/DDBJ whole genome shotgun (WGS) entry which is preliminary data.</text>
</comment>
<dbReference type="Proteomes" id="UP001605989">
    <property type="component" value="Unassembled WGS sequence"/>
</dbReference>
<dbReference type="EMBL" id="JBIEKR010000006">
    <property type="protein sequence ID" value="MFG6273287.1"/>
    <property type="molecule type" value="Genomic_DNA"/>
</dbReference>
<evidence type="ECO:0000256" key="1">
    <source>
        <dbReference type="SAM" id="Phobius"/>
    </source>
</evidence>
<keyword evidence="3" id="KW-1185">Reference proteome</keyword>